<dbReference type="SUPFAM" id="SSF46689">
    <property type="entry name" value="Homeodomain-like"/>
    <property type="match status" value="1"/>
</dbReference>
<dbReference type="PANTHER" id="PTHR46060">
    <property type="entry name" value="MARINER MOS1 TRANSPOSASE-LIKE PROTEIN"/>
    <property type="match status" value="1"/>
</dbReference>
<sequence length="129" mass="15027">MFRIRAILGIDSKTIFDELTEALGPDAPSYPTVRRWAKRFREGREDVSDDPRSGRPISVLTDENIELVRQVIEDDPHSTYNDITIENGLSRGTIERIIHDCLKMRKVTSRWVAHQLTDKQKQERLRVCH</sequence>
<evidence type="ECO:0000313" key="1">
    <source>
        <dbReference type="EMBL" id="CAF3727890.1"/>
    </source>
</evidence>
<evidence type="ECO:0008006" key="4">
    <source>
        <dbReference type="Google" id="ProtNLM"/>
    </source>
</evidence>
<dbReference type="InterPro" id="IPR009057">
    <property type="entry name" value="Homeodomain-like_sf"/>
</dbReference>
<dbReference type="PANTHER" id="PTHR46060:SF1">
    <property type="entry name" value="MARINER MOS1 TRANSPOSASE-LIKE PROTEIN"/>
    <property type="match status" value="1"/>
</dbReference>
<name>A0A818WSM0_9BILA</name>
<dbReference type="InterPro" id="IPR052709">
    <property type="entry name" value="Transposase-MT_Hybrid"/>
</dbReference>
<evidence type="ECO:0000313" key="2">
    <source>
        <dbReference type="EMBL" id="CAF3992423.1"/>
    </source>
</evidence>
<dbReference type="Proteomes" id="UP000663874">
    <property type="component" value="Unassembled WGS sequence"/>
</dbReference>
<evidence type="ECO:0000313" key="3">
    <source>
        <dbReference type="Proteomes" id="UP000663823"/>
    </source>
</evidence>
<organism evidence="1 3">
    <name type="scientific">Rotaria sordida</name>
    <dbReference type="NCBI Taxonomy" id="392033"/>
    <lineage>
        <taxon>Eukaryota</taxon>
        <taxon>Metazoa</taxon>
        <taxon>Spiralia</taxon>
        <taxon>Gnathifera</taxon>
        <taxon>Rotifera</taxon>
        <taxon>Eurotatoria</taxon>
        <taxon>Bdelloidea</taxon>
        <taxon>Philodinida</taxon>
        <taxon>Philodinidae</taxon>
        <taxon>Rotaria</taxon>
    </lineage>
</organism>
<comment type="caution">
    <text evidence="1">The sequence shown here is derived from an EMBL/GenBank/DDBJ whole genome shotgun (WGS) entry which is preliminary data.</text>
</comment>
<reference evidence="1" key="1">
    <citation type="submission" date="2021-02" db="EMBL/GenBank/DDBJ databases">
        <authorList>
            <person name="Nowell W R."/>
        </authorList>
    </citation>
    <scope>NUCLEOTIDE SEQUENCE</scope>
</reference>
<dbReference type="EMBL" id="CAJOBE010005994">
    <property type="protein sequence ID" value="CAF3992423.1"/>
    <property type="molecule type" value="Genomic_DNA"/>
</dbReference>
<dbReference type="AlphaFoldDB" id="A0A818WSM0"/>
<accession>A0A818WSM0</accession>
<dbReference type="Pfam" id="PF13565">
    <property type="entry name" value="HTH_32"/>
    <property type="match status" value="1"/>
</dbReference>
<gene>
    <name evidence="2" type="ORF">FNK824_LOCUS25474</name>
    <name evidence="1" type="ORF">OTI717_LOCUS14251</name>
</gene>
<proteinExistence type="predicted"/>
<dbReference type="EMBL" id="CAJOAX010001577">
    <property type="protein sequence ID" value="CAF3727890.1"/>
    <property type="molecule type" value="Genomic_DNA"/>
</dbReference>
<dbReference type="Proteomes" id="UP000663823">
    <property type="component" value="Unassembled WGS sequence"/>
</dbReference>
<protein>
    <recommendedName>
        <fullName evidence="4">Transposase</fullName>
    </recommendedName>
</protein>